<evidence type="ECO:0000256" key="1">
    <source>
        <dbReference type="ARBA" id="ARBA00022729"/>
    </source>
</evidence>
<sequence length="141" mass="16084">MKVQVIFTNFLIFFVSFLGLFSQVALGAPAPVELEKRDVYDPPVLYPHNGTVWYSGQRHNVTWYVETPHLNVTNHYGQIMLRKGNLTTPLILASEFDLFDGRVEVTVPWVLPADDYRVVVFGDSGNWSPTFTIIGNSMFTW</sequence>
<evidence type="ECO:0000256" key="2">
    <source>
        <dbReference type="SAM" id="SignalP"/>
    </source>
</evidence>
<dbReference type="AlphaFoldDB" id="A0A1C7LWS1"/>
<dbReference type="EMBL" id="LUGG01000018">
    <property type="protein sequence ID" value="OBZ69161.1"/>
    <property type="molecule type" value="Genomic_DNA"/>
</dbReference>
<keyword evidence="1 2" id="KW-0732">Signal</keyword>
<dbReference type="OrthoDB" id="2317741at2759"/>
<evidence type="ECO:0000313" key="5">
    <source>
        <dbReference type="Proteomes" id="UP000092993"/>
    </source>
</evidence>
<evidence type="ECO:0000259" key="3">
    <source>
        <dbReference type="Pfam" id="PF10342"/>
    </source>
</evidence>
<dbReference type="Proteomes" id="UP000092993">
    <property type="component" value="Unassembled WGS sequence"/>
</dbReference>
<feature type="chain" id="PRO_5008888842" description="Yeast cell wall synthesis Kre9/Knh1-like N-terminal domain-containing protein" evidence="2">
    <location>
        <begin position="28"/>
        <end position="141"/>
    </location>
</feature>
<comment type="caution">
    <text evidence="4">The sequence shown here is derived from an EMBL/GenBank/DDBJ whole genome shotgun (WGS) entry which is preliminary data.</text>
</comment>
<reference evidence="4 5" key="1">
    <citation type="submission" date="2016-03" db="EMBL/GenBank/DDBJ databases">
        <title>Whole genome sequencing of Grifola frondosa 9006-11.</title>
        <authorList>
            <person name="Min B."/>
            <person name="Park H."/>
            <person name="Kim J.-G."/>
            <person name="Cho H."/>
            <person name="Oh Y.-L."/>
            <person name="Kong W.-S."/>
            <person name="Choi I.-G."/>
        </authorList>
    </citation>
    <scope>NUCLEOTIDE SEQUENCE [LARGE SCALE GENOMIC DNA]</scope>
    <source>
        <strain evidence="4 5">9006-11</strain>
    </source>
</reference>
<accession>A0A1C7LWS1</accession>
<feature type="signal peptide" evidence="2">
    <location>
        <begin position="1"/>
        <end position="27"/>
    </location>
</feature>
<keyword evidence="5" id="KW-1185">Reference proteome</keyword>
<dbReference type="OMA" id="WGETFTI"/>
<dbReference type="Pfam" id="PF10342">
    <property type="entry name" value="Kre9_KNH"/>
    <property type="match status" value="1"/>
</dbReference>
<gene>
    <name evidence="4" type="ORF">A0H81_10914</name>
</gene>
<name>A0A1C7LWS1_GRIFR</name>
<proteinExistence type="predicted"/>
<evidence type="ECO:0000313" key="4">
    <source>
        <dbReference type="EMBL" id="OBZ69161.1"/>
    </source>
</evidence>
<dbReference type="InterPro" id="IPR018466">
    <property type="entry name" value="Kre9/Knh1-like_N"/>
</dbReference>
<organism evidence="4 5">
    <name type="scientific">Grifola frondosa</name>
    <name type="common">Maitake</name>
    <name type="synonym">Polyporus frondosus</name>
    <dbReference type="NCBI Taxonomy" id="5627"/>
    <lineage>
        <taxon>Eukaryota</taxon>
        <taxon>Fungi</taxon>
        <taxon>Dikarya</taxon>
        <taxon>Basidiomycota</taxon>
        <taxon>Agaricomycotina</taxon>
        <taxon>Agaricomycetes</taxon>
        <taxon>Polyporales</taxon>
        <taxon>Grifolaceae</taxon>
        <taxon>Grifola</taxon>
    </lineage>
</organism>
<protein>
    <recommendedName>
        <fullName evidence="3">Yeast cell wall synthesis Kre9/Knh1-like N-terminal domain-containing protein</fullName>
    </recommendedName>
</protein>
<feature type="domain" description="Yeast cell wall synthesis Kre9/Knh1-like N-terminal" evidence="3">
    <location>
        <begin position="47"/>
        <end position="133"/>
    </location>
</feature>